<keyword evidence="1" id="KW-0645">Protease</keyword>
<evidence type="ECO:0000259" key="5">
    <source>
        <dbReference type="Pfam" id="PF00082"/>
    </source>
</evidence>
<sequence length="669" mass="77302">MKKSLNKKFFKWMFSIVPLTVAGVASLGMSTATHSNDFGQTEDNSKLYIEKNTTMSEYIALVENSNSIAELVNQTTFNYRRPEFVESVSTFEEFQKVMEQGANRLDIVFKYNVDKEKIKSYVEKIESTFKDDFETIYAEYTLTFSIAFKNLEDFKKLVVKMMQLNIDYQDLLQVNVHETGRSFEEFSPTAFYDLSHEYHGGTAKIEEFWTNYYPTNKRRYELVGLDHDTLSGARHFVLSQQDRRNKVIVNAGIIEARSEDWKSPLVNRNSPAFQDSNKIIIKGNGRSSELHSHANSVAEIIIGKQGLNPHISLFSEQTGNWNGWLNSSLNWFLQNKVHIVNNSWKIKNNLVESYNDDSAWLDNFLNANEDFIFIIASGNDYRKTFEDKKTNKIYKLDYMDGYNLSQNAINVSALELEERVNPAPFTEKSKDDSYITTSVPDSFLATSSYITDRGTSFAAPTVTAMATFMRANYEYLFRKGSDYLIFKSALISGSRNNSVSARFDSSTGAGLHDVYDKRVGFGRANYKKMSESIFNLEYFRIFANGREKSKSQTERTLREGKRYRANITWKGQDLYKTRWVNDFLFFGHTEYEYVGPINLNLQITTPDGKKINAVKIYKETTWGEQVMNTETIEFETKLSGVYKFEVIYDPYEENGRKRDLDVAFTYSEL</sequence>
<dbReference type="EMBL" id="NQMN01000002">
    <property type="protein sequence ID" value="PAF54903.1"/>
    <property type="molecule type" value="Genomic_DNA"/>
</dbReference>
<dbReference type="PROSITE" id="PS00138">
    <property type="entry name" value="SUBTILASE_SER"/>
    <property type="match status" value="1"/>
</dbReference>
<feature type="chain" id="PRO_5045972447" description="Peptidase S8/S53 domain-containing protein" evidence="4">
    <location>
        <begin position="36"/>
        <end position="669"/>
    </location>
</feature>
<proteinExistence type="predicted"/>
<dbReference type="Pfam" id="PF00082">
    <property type="entry name" value="Peptidase_S8"/>
    <property type="match status" value="1"/>
</dbReference>
<dbReference type="SUPFAM" id="SSF52743">
    <property type="entry name" value="Subtilisin-like"/>
    <property type="match status" value="1"/>
</dbReference>
<accession>A0ABX4H4T2</accession>
<reference evidence="6" key="1">
    <citation type="submission" date="2017-08" db="EMBL/GenBank/DDBJ databases">
        <authorList>
            <person name="Alvarez-Ponce D."/>
            <person name="Weitzman C.L."/>
            <person name="Tillett R.L."/>
            <person name="Sandmeier F.C."/>
            <person name="Tracy C.R."/>
        </authorList>
    </citation>
    <scope>NUCLEOTIDE SEQUENCE [LARGE SCALE GENOMIC DNA]</scope>
    <source>
        <strain evidence="6">PS6</strain>
    </source>
</reference>
<feature type="domain" description="Peptidase S8/S53" evidence="5">
    <location>
        <begin position="286"/>
        <end position="510"/>
    </location>
</feature>
<keyword evidence="7" id="KW-1185">Reference proteome</keyword>
<feature type="signal peptide" evidence="4">
    <location>
        <begin position="1"/>
        <end position="35"/>
    </location>
</feature>
<evidence type="ECO:0000313" key="6">
    <source>
        <dbReference type="EMBL" id="PAF54903.1"/>
    </source>
</evidence>
<dbReference type="RefSeq" id="WP_084232199.1">
    <property type="nucleotide sequence ID" value="NZ_FWXE01000004.1"/>
</dbReference>
<keyword evidence="3" id="KW-0720">Serine protease</keyword>
<evidence type="ECO:0000256" key="4">
    <source>
        <dbReference type="SAM" id="SignalP"/>
    </source>
</evidence>
<dbReference type="Gene3D" id="3.40.50.200">
    <property type="entry name" value="Peptidase S8/S53 domain"/>
    <property type="match status" value="1"/>
</dbReference>
<protein>
    <recommendedName>
        <fullName evidence="5">Peptidase S8/S53 domain-containing protein</fullName>
    </recommendedName>
</protein>
<organism evidence="6 7">
    <name type="scientific">Mycoplasmopsis agassizii</name>
    <dbReference type="NCBI Taxonomy" id="33922"/>
    <lineage>
        <taxon>Bacteria</taxon>
        <taxon>Bacillati</taxon>
        <taxon>Mycoplasmatota</taxon>
        <taxon>Mycoplasmoidales</taxon>
        <taxon>Metamycoplasmataceae</taxon>
        <taxon>Mycoplasmopsis</taxon>
    </lineage>
</organism>
<evidence type="ECO:0000256" key="2">
    <source>
        <dbReference type="ARBA" id="ARBA00022801"/>
    </source>
</evidence>
<comment type="caution">
    <text evidence="6">The sequence shown here is derived from an EMBL/GenBank/DDBJ whole genome shotgun (WGS) entry which is preliminary data.</text>
</comment>
<keyword evidence="2" id="KW-0378">Hydrolase</keyword>
<keyword evidence="4" id="KW-0732">Signal</keyword>
<evidence type="ECO:0000256" key="3">
    <source>
        <dbReference type="ARBA" id="ARBA00022825"/>
    </source>
</evidence>
<name>A0ABX4H4T2_9BACT</name>
<evidence type="ECO:0000313" key="7">
    <source>
        <dbReference type="Proteomes" id="UP000217033"/>
    </source>
</evidence>
<dbReference type="InterPro" id="IPR023828">
    <property type="entry name" value="Peptidase_S8_Ser-AS"/>
</dbReference>
<dbReference type="Proteomes" id="UP000217033">
    <property type="component" value="Unassembled WGS sequence"/>
</dbReference>
<gene>
    <name evidence="6" type="ORF">CJF60_04160</name>
</gene>
<dbReference type="InterPro" id="IPR000209">
    <property type="entry name" value="Peptidase_S8/S53_dom"/>
</dbReference>
<dbReference type="InterPro" id="IPR036852">
    <property type="entry name" value="Peptidase_S8/S53_dom_sf"/>
</dbReference>
<evidence type="ECO:0000256" key="1">
    <source>
        <dbReference type="ARBA" id="ARBA00022670"/>
    </source>
</evidence>